<dbReference type="RefSeq" id="WP_105531167.1">
    <property type="nucleotide sequence ID" value="NZ_PUGF01000005.1"/>
</dbReference>
<dbReference type="EMBL" id="PUGF01000005">
    <property type="protein sequence ID" value="PRC93890.1"/>
    <property type="molecule type" value="Genomic_DNA"/>
</dbReference>
<accession>A0A2S9H1R2</accession>
<dbReference type="AlphaFoldDB" id="A0A2S9H1R2"/>
<keyword evidence="2" id="KW-1185">Reference proteome</keyword>
<reference evidence="1 2" key="1">
    <citation type="submission" date="2018-02" db="EMBL/GenBank/DDBJ databases">
        <title>Solimicrobium silvestre gen. nov., sp. nov., isolated from alpine forest soil.</title>
        <authorList>
            <person name="Margesin R."/>
            <person name="Albuquerque L."/>
            <person name="Zhang D.-C."/>
            <person name="Froufe H.J.C."/>
            <person name="Severino R."/>
            <person name="Roxo I."/>
            <person name="Egas C."/>
            <person name="Da Costa M.S."/>
        </authorList>
    </citation>
    <scope>NUCLEOTIDE SEQUENCE [LARGE SCALE GENOMIC DNA]</scope>
    <source>
        <strain evidence="1 2">S20-91</strain>
    </source>
</reference>
<protein>
    <submittedName>
        <fullName evidence="1">Uncharacterized protein</fullName>
    </submittedName>
</protein>
<proteinExistence type="predicted"/>
<dbReference type="OrthoDB" id="6622676at2"/>
<evidence type="ECO:0000313" key="1">
    <source>
        <dbReference type="EMBL" id="PRC93890.1"/>
    </source>
</evidence>
<name>A0A2S9H1R2_9BURK</name>
<gene>
    <name evidence="1" type="ORF">S2091_1499</name>
</gene>
<evidence type="ECO:0000313" key="2">
    <source>
        <dbReference type="Proteomes" id="UP000237839"/>
    </source>
</evidence>
<comment type="caution">
    <text evidence="1">The sequence shown here is derived from an EMBL/GenBank/DDBJ whole genome shotgun (WGS) entry which is preliminary data.</text>
</comment>
<dbReference type="Proteomes" id="UP000237839">
    <property type="component" value="Unassembled WGS sequence"/>
</dbReference>
<organism evidence="1 2">
    <name type="scientific">Solimicrobium silvestre</name>
    <dbReference type="NCBI Taxonomy" id="2099400"/>
    <lineage>
        <taxon>Bacteria</taxon>
        <taxon>Pseudomonadati</taxon>
        <taxon>Pseudomonadota</taxon>
        <taxon>Betaproteobacteria</taxon>
        <taxon>Burkholderiales</taxon>
        <taxon>Oxalobacteraceae</taxon>
        <taxon>Solimicrobium</taxon>
    </lineage>
</organism>
<sequence length="325" mass="37458">MSGVARFGVNPDWLRNRNAKFLQYAEILNVHNDANIASLEYYAENGETKQKKFPTAVQEVQNKRKWEDFVDSLLGKYGLYRLWNFEQTSIEKNTFDIALANSSFSATYLSQMIRLFIHFKFPARFNGRKLQMLLMDGIAYTALGILIGRNDQAFSLARLQLLAYRQGFYSKADFYPIFHFMMRILADYLGELPHIQRGESVHEPVFNALYSLWRAPDAEAIVPTCLAALDLHTYCSTYCEGEIHEFDAAWHITPIELLLMFKLRELQGLANPKIDHPLMNSPLGVLPHMTTCGSDTLMDSMRDRMQKDGFNENEIFVECYGSKKN</sequence>